<dbReference type="InterPro" id="IPR011047">
    <property type="entry name" value="Quinoprotein_ADH-like_sf"/>
</dbReference>
<dbReference type="VEuPathDB" id="FungiDB:AMAG_06643"/>
<feature type="domain" description="Phytase-like" evidence="1">
    <location>
        <begin position="80"/>
        <end position="272"/>
    </location>
</feature>
<dbReference type="Proteomes" id="UP000054350">
    <property type="component" value="Unassembled WGS sequence"/>
</dbReference>
<dbReference type="eggNOG" id="ENOG502SGTK">
    <property type="taxonomic scope" value="Eukaryota"/>
</dbReference>
<keyword evidence="3" id="KW-1185">Reference proteome</keyword>
<gene>
    <name evidence="2" type="ORF">AMAG_06643</name>
</gene>
<accession>A0A0L0SEH1</accession>
<sequence>MTSCPSCVMAPRISTASRLAKLIPALAFALLALLATSATARQLSRASLAATVPFDAIRSCLTDPDDVFQFTSLPAGFEPSDAIFDDRSNQLFVVSDDGTVAAFRPDGELVATWGVQVPDWVVESSGVKLKKRKGKGRKGKVASVRADLEGCTIVPDRPDFLYLAMEFPPALLEFSLTQGRVIRAFPLASFIGTKPTTAGVEALTFIPDPAAPHGGWFAVGRQSDATIFVFDVPPIYGTRVHPLVLRGTMQPPGPREDLSALLVLPGEEQLVAVFDKPQVAVAIDLRDARFVNELLAPTTLSSAVHVDVARGPEAMTATTPYRGIEAFALARTGPDRDRLMLFLGLDVNKSKTRELYRLTCRVREP</sequence>
<dbReference type="Pfam" id="PF13449">
    <property type="entry name" value="Phytase-like"/>
    <property type="match status" value="1"/>
</dbReference>
<proteinExistence type="predicted"/>
<dbReference type="InterPro" id="IPR027372">
    <property type="entry name" value="Phytase-like_dom"/>
</dbReference>
<evidence type="ECO:0000313" key="2">
    <source>
        <dbReference type="EMBL" id="KNE60881.1"/>
    </source>
</evidence>
<reference evidence="2 3" key="1">
    <citation type="submission" date="2009-11" db="EMBL/GenBank/DDBJ databases">
        <title>Annotation of Allomyces macrogynus ATCC 38327.</title>
        <authorList>
            <consortium name="The Broad Institute Genome Sequencing Platform"/>
            <person name="Russ C."/>
            <person name="Cuomo C."/>
            <person name="Burger G."/>
            <person name="Gray M.W."/>
            <person name="Holland P.W.H."/>
            <person name="King N."/>
            <person name="Lang F.B.F."/>
            <person name="Roger A.J."/>
            <person name="Ruiz-Trillo I."/>
            <person name="Young S.K."/>
            <person name="Zeng Q."/>
            <person name="Gargeya S."/>
            <person name="Fitzgerald M."/>
            <person name="Haas B."/>
            <person name="Abouelleil A."/>
            <person name="Alvarado L."/>
            <person name="Arachchi H.M."/>
            <person name="Berlin A."/>
            <person name="Chapman S.B."/>
            <person name="Gearin G."/>
            <person name="Goldberg J."/>
            <person name="Griggs A."/>
            <person name="Gujja S."/>
            <person name="Hansen M."/>
            <person name="Heiman D."/>
            <person name="Howarth C."/>
            <person name="Larimer J."/>
            <person name="Lui A."/>
            <person name="MacDonald P.J.P."/>
            <person name="McCowen C."/>
            <person name="Montmayeur A."/>
            <person name="Murphy C."/>
            <person name="Neiman D."/>
            <person name="Pearson M."/>
            <person name="Priest M."/>
            <person name="Roberts A."/>
            <person name="Saif S."/>
            <person name="Shea T."/>
            <person name="Sisk P."/>
            <person name="Stolte C."/>
            <person name="Sykes S."/>
            <person name="Wortman J."/>
            <person name="Nusbaum C."/>
            <person name="Birren B."/>
        </authorList>
    </citation>
    <scope>NUCLEOTIDE SEQUENCE [LARGE SCALE GENOMIC DNA]</scope>
    <source>
        <strain evidence="2 3">ATCC 38327</strain>
    </source>
</reference>
<evidence type="ECO:0000313" key="3">
    <source>
        <dbReference type="Proteomes" id="UP000054350"/>
    </source>
</evidence>
<reference evidence="3" key="2">
    <citation type="submission" date="2009-11" db="EMBL/GenBank/DDBJ databases">
        <title>The Genome Sequence of Allomyces macrogynus strain ATCC 38327.</title>
        <authorList>
            <consortium name="The Broad Institute Genome Sequencing Platform"/>
            <person name="Russ C."/>
            <person name="Cuomo C."/>
            <person name="Shea T."/>
            <person name="Young S.K."/>
            <person name="Zeng Q."/>
            <person name="Koehrsen M."/>
            <person name="Haas B."/>
            <person name="Borodovsky M."/>
            <person name="Guigo R."/>
            <person name="Alvarado L."/>
            <person name="Berlin A."/>
            <person name="Borenstein D."/>
            <person name="Chen Z."/>
            <person name="Engels R."/>
            <person name="Freedman E."/>
            <person name="Gellesch M."/>
            <person name="Goldberg J."/>
            <person name="Griggs A."/>
            <person name="Gujja S."/>
            <person name="Heiman D."/>
            <person name="Hepburn T."/>
            <person name="Howarth C."/>
            <person name="Jen D."/>
            <person name="Larson L."/>
            <person name="Lewis B."/>
            <person name="Mehta T."/>
            <person name="Park D."/>
            <person name="Pearson M."/>
            <person name="Roberts A."/>
            <person name="Saif S."/>
            <person name="Shenoy N."/>
            <person name="Sisk P."/>
            <person name="Stolte C."/>
            <person name="Sykes S."/>
            <person name="Walk T."/>
            <person name="White J."/>
            <person name="Yandava C."/>
            <person name="Burger G."/>
            <person name="Gray M.W."/>
            <person name="Holland P.W.H."/>
            <person name="King N."/>
            <person name="Lang F.B.F."/>
            <person name="Roger A.J."/>
            <person name="Ruiz-Trillo I."/>
            <person name="Lander E."/>
            <person name="Nusbaum C."/>
        </authorList>
    </citation>
    <scope>NUCLEOTIDE SEQUENCE [LARGE SCALE GENOMIC DNA]</scope>
    <source>
        <strain evidence="3">ATCC 38327</strain>
    </source>
</reference>
<dbReference type="OrthoDB" id="2150742at2759"/>
<dbReference type="EMBL" id="GG745337">
    <property type="protein sequence ID" value="KNE60881.1"/>
    <property type="molecule type" value="Genomic_DNA"/>
</dbReference>
<dbReference type="SUPFAM" id="SSF50998">
    <property type="entry name" value="Quinoprotein alcohol dehydrogenase-like"/>
    <property type="match status" value="1"/>
</dbReference>
<dbReference type="AlphaFoldDB" id="A0A0L0SEH1"/>
<protein>
    <recommendedName>
        <fullName evidence="1">Phytase-like domain-containing protein</fullName>
    </recommendedName>
</protein>
<name>A0A0L0SEH1_ALLM3</name>
<organism evidence="2 3">
    <name type="scientific">Allomyces macrogynus (strain ATCC 38327)</name>
    <name type="common">Allomyces javanicus var. macrogynus</name>
    <dbReference type="NCBI Taxonomy" id="578462"/>
    <lineage>
        <taxon>Eukaryota</taxon>
        <taxon>Fungi</taxon>
        <taxon>Fungi incertae sedis</taxon>
        <taxon>Blastocladiomycota</taxon>
        <taxon>Blastocladiomycetes</taxon>
        <taxon>Blastocladiales</taxon>
        <taxon>Blastocladiaceae</taxon>
        <taxon>Allomyces</taxon>
    </lineage>
</organism>
<evidence type="ECO:0000259" key="1">
    <source>
        <dbReference type="Pfam" id="PF13449"/>
    </source>
</evidence>